<dbReference type="HOGENOM" id="CLU_000907_3_2_1"/>
<evidence type="ECO:0000313" key="3">
    <source>
        <dbReference type="Proteomes" id="UP000005446"/>
    </source>
</evidence>
<comment type="caution">
    <text evidence="2">The sequence shown here is derived from an EMBL/GenBank/DDBJ whole genome shotgun (WGS) entry which is preliminary data.</text>
</comment>
<dbReference type="GO" id="GO:0006396">
    <property type="term" value="P:RNA processing"/>
    <property type="evidence" value="ECO:0007669"/>
    <property type="project" value="InterPro"/>
</dbReference>
<dbReference type="PROSITE" id="PS50142">
    <property type="entry name" value="RNASE_3_2"/>
    <property type="match status" value="1"/>
</dbReference>
<evidence type="ECO:0000313" key="2">
    <source>
        <dbReference type="EMBL" id="EHL02284.1"/>
    </source>
</evidence>
<dbReference type="InterPro" id="IPR036389">
    <property type="entry name" value="RNase_III_sf"/>
</dbReference>
<dbReference type="Gene3D" id="1.10.1520.10">
    <property type="entry name" value="Ribonuclease III domain"/>
    <property type="match status" value="1"/>
</dbReference>
<feature type="domain" description="RNase III" evidence="1">
    <location>
        <begin position="7"/>
        <end position="127"/>
    </location>
</feature>
<proteinExistence type="predicted"/>
<dbReference type="AlphaFoldDB" id="H0EGL0"/>
<dbReference type="Pfam" id="PF00636">
    <property type="entry name" value="Ribonuclease_3"/>
    <property type="match status" value="1"/>
</dbReference>
<name>H0EGL0_GLAL7</name>
<dbReference type="InterPro" id="IPR000999">
    <property type="entry name" value="RNase_III_dom"/>
</dbReference>
<dbReference type="EMBL" id="AGUE01000028">
    <property type="protein sequence ID" value="EHL02284.1"/>
    <property type="molecule type" value="Genomic_DNA"/>
</dbReference>
<reference evidence="2 3" key="1">
    <citation type="journal article" date="2012" name="Eukaryot. Cell">
        <title>Genome sequence of the fungus Glarea lozoyensis: the first genome sequence of a species from the Helotiaceae family.</title>
        <authorList>
            <person name="Youssar L."/>
            <person name="Gruening B.A."/>
            <person name="Erxleben A."/>
            <person name="Guenther S."/>
            <person name="Huettel W."/>
        </authorList>
    </citation>
    <scope>NUCLEOTIDE SEQUENCE [LARGE SCALE GENOMIC DNA]</scope>
    <source>
        <strain evidence="3">ATCC 74030 / MF5533</strain>
    </source>
</reference>
<dbReference type="Proteomes" id="UP000005446">
    <property type="component" value="Unassembled WGS sequence"/>
</dbReference>
<gene>
    <name evidence="2" type="ORF">M7I_1627</name>
</gene>
<dbReference type="CDD" id="cd00593">
    <property type="entry name" value="RIBOc"/>
    <property type="match status" value="1"/>
</dbReference>
<dbReference type="InParanoid" id="H0EGL0"/>
<keyword evidence="3" id="KW-1185">Reference proteome</keyword>
<sequence length="159" mass="17058">MNRERSIAGAQAILDYTFRNPELCWEALQAKGAGGYPEGNKRLALCGDAVLRLLIVQLWYPTGRTAEHASNVVATTASNDNLAVIGRQFGLPVLINKNPSQKGEVPGVRQIADAVEALLGAAKLDGADETTLEGIMGDTWVVVKEYTCGARENVMMVVT</sequence>
<dbReference type="SMART" id="SM00535">
    <property type="entry name" value="RIBOc"/>
    <property type="match status" value="1"/>
</dbReference>
<evidence type="ECO:0000259" key="1">
    <source>
        <dbReference type="PROSITE" id="PS50142"/>
    </source>
</evidence>
<accession>H0EGL0</accession>
<dbReference type="OrthoDB" id="67027at2759"/>
<dbReference type="GO" id="GO:0004525">
    <property type="term" value="F:ribonuclease III activity"/>
    <property type="evidence" value="ECO:0007669"/>
    <property type="project" value="InterPro"/>
</dbReference>
<dbReference type="SUPFAM" id="SSF69065">
    <property type="entry name" value="RNase III domain-like"/>
    <property type="match status" value="1"/>
</dbReference>
<protein>
    <submittedName>
        <fullName evidence="2">Putative Ribonuclease 3</fullName>
    </submittedName>
</protein>
<organism evidence="2 3">
    <name type="scientific">Glarea lozoyensis (strain ATCC 74030 / MF5533)</name>
    <dbReference type="NCBI Taxonomy" id="1104152"/>
    <lineage>
        <taxon>Eukaryota</taxon>
        <taxon>Fungi</taxon>
        <taxon>Dikarya</taxon>
        <taxon>Ascomycota</taxon>
        <taxon>Pezizomycotina</taxon>
        <taxon>Leotiomycetes</taxon>
        <taxon>Helotiales</taxon>
        <taxon>Helotiaceae</taxon>
        <taxon>Glarea</taxon>
    </lineage>
</organism>